<accession>A0A383B8W5</accession>
<gene>
    <name evidence="1" type="ORF">METZ01_LOCUS468732</name>
</gene>
<dbReference type="AlphaFoldDB" id="A0A383B8W5"/>
<reference evidence="1" key="1">
    <citation type="submission" date="2018-05" db="EMBL/GenBank/DDBJ databases">
        <authorList>
            <person name="Lanie J.A."/>
            <person name="Ng W.-L."/>
            <person name="Kazmierczak K.M."/>
            <person name="Andrzejewski T.M."/>
            <person name="Davidsen T.M."/>
            <person name="Wayne K.J."/>
            <person name="Tettelin H."/>
            <person name="Glass J.I."/>
            <person name="Rusch D."/>
            <person name="Podicherti R."/>
            <person name="Tsui H.-C.T."/>
            <person name="Winkler M.E."/>
        </authorList>
    </citation>
    <scope>NUCLEOTIDE SEQUENCE</scope>
</reference>
<organism evidence="1">
    <name type="scientific">marine metagenome</name>
    <dbReference type="NCBI Taxonomy" id="408172"/>
    <lineage>
        <taxon>unclassified sequences</taxon>
        <taxon>metagenomes</taxon>
        <taxon>ecological metagenomes</taxon>
    </lineage>
</organism>
<evidence type="ECO:0000313" key="1">
    <source>
        <dbReference type="EMBL" id="SVE15878.1"/>
    </source>
</evidence>
<proteinExistence type="predicted"/>
<feature type="non-terminal residue" evidence="1">
    <location>
        <position position="1"/>
    </location>
</feature>
<name>A0A383B8W5_9ZZZZ</name>
<dbReference type="EMBL" id="UINC01198082">
    <property type="protein sequence ID" value="SVE15878.1"/>
    <property type="molecule type" value="Genomic_DNA"/>
</dbReference>
<sequence length="32" mass="3919">NYHKVMDQMEQVVTHCPHLANRMRTVLKYLVY</sequence>
<protein>
    <submittedName>
        <fullName evidence="1">Uncharacterized protein</fullName>
    </submittedName>
</protein>